<evidence type="ECO:0000313" key="14">
    <source>
        <dbReference type="Proteomes" id="UP000826271"/>
    </source>
</evidence>
<dbReference type="InterPro" id="IPR005828">
    <property type="entry name" value="MFS_sugar_transport-like"/>
</dbReference>
<feature type="transmembrane region" description="Helical" evidence="11">
    <location>
        <begin position="183"/>
        <end position="206"/>
    </location>
</feature>
<dbReference type="PANTHER" id="PTHR23500:SF424">
    <property type="entry name" value="POLYOL TRANSPORTER 5"/>
    <property type="match status" value="1"/>
</dbReference>
<evidence type="ECO:0000256" key="2">
    <source>
        <dbReference type="ARBA" id="ARBA00010992"/>
    </source>
</evidence>
<evidence type="ECO:0000256" key="6">
    <source>
        <dbReference type="ARBA" id="ARBA00022847"/>
    </source>
</evidence>
<feature type="transmembrane region" description="Helical" evidence="11">
    <location>
        <begin position="321"/>
        <end position="340"/>
    </location>
</feature>
<evidence type="ECO:0000256" key="1">
    <source>
        <dbReference type="ARBA" id="ARBA00004141"/>
    </source>
</evidence>
<accession>A0AAV6W298</accession>
<comment type="similarity">
    <text evidence="9">Belongs to the major facilitator superfamily. Phosphate:H(+) symporter (TC 2.A.1.9) family.</text>
</comment>
<evidence type="ECO:0000256" key="9">
    <source>
        <dbReference type="ARBA" id="ARBA00044504"/>
    </source>
</evidence>
<keyword evidence="14" id="KW-1185">Reference proteome</keyword>
<dbReference type="InterPro" id="IPR005829">
    <property type="entry name" value="Sugar_transporter_CS"/>
</dbReference>
<evidence type="ECO:0000256" key="7">
    <source>
        <dbReference type="ARBA" id="ARBA00022989"/>
    </source>
</evidence>
<dbReference type="EMBL" id="WHWC01000019">
    <property type="protein sequence ID" value="KAG8364318.1"/>
    <property type="molecule type" value="Genomic_DNA"/>
</dbReference>
<dbReference type="PRINTS" id="PR00171">
    <property type="entry name" value="SUGRTRNSPORT"/>
</dbReference>
<evidence type="ECO:0000256" key="11">
    <source>
        <dbReference type="SAM" id="Phobius"/>
    </source>
</evidence>
<dbReference type="SUPFAM" id="SSF103473">
    <property type="entry name" value="MFS general substrate transporter"/>
    <property type="match status" value="1"/>
</dbReference>
<feature type="transmembrane region" description="Helical" evidence="11">
    <location>
        <begin position="106"/>
        <end position="127"/>
    </location>
</feature>
<dbReference type="PROSITE" id="PS50850">
    <property type="entry name" value="MFS"/>
    <property type="match status" value="1"/>
</dbReference>
<protein>
    <recommendedName>
        <fullName evidence="12">Major facilitator superfamily (MFS) profile domain-containing protein</fullName>
    </recommendedName>
</protein>
<evidence type="ECO:0000256" key="8">
    <source>
        <dbReference type="ARBA" id="ARBA00023136"/>
    </source>
</evidence>
<keyword evidence="5 11" id="KW-0812">Transmembrane</keyword>
<organism evidence="13 14">
    <name type="scientific">Buddleja alternifolia</name>
    <dbReference type="NCBI Taxonomy" id="168488"/>
    <lineage>
        <taxon>Eukaryota</taxon>
        <taxon>Viridiplantae</taxon>
        <taxon>Streptophyta</taxon>
        <taxon>Embryophyta</taxon>
        <taxon>Tracheophyta</taxon>
        <taxon>Spermatophyta</taxon>
        <taxon>Magnoliopsida</taxon>
        <taxon>eudicotyledons</taxon>
        <taxon>Gunneridae</taxon>
        <taxon>Pentapetalae</taxon>
        <taxon>asterids</taxon>
        <taxon>lamiids</taxon>
        <taxon>Lamiales</taxon>
        <taxon>Scrophulariaceae</taxon>
        <taxon>Buddlejeae</taxon>
        <taxon>Buddleja</taxon>
    </lineage>
</organism>
<feature type="region of interest" description="Disordered" evidence="10">
    <location>
        <begin position="1"/>
        <end position="31"/>
    </location>
</feature>
<feature type="domain" description="Major facilitator superfamily (MFS) profile" evidence="12">
    <location>
        <begin position="39"/>
        <end position="454"/>
    </location>
</feature>
<evidence type="ECO:0000256" key="5">
    <source>
        <dbReference type="ARBA" id="ARBA00022692"/>
    </source>
</evidence>
<feature type="transmembrane region" description="Helical" evidence="11">
    <location>
        <begin position="352"/>
        <end position="379"/>
    </location>
</feature>
<proteinExistence type="inferred from homology"/>
<dbReference type="Gene3D" id="1.20.1250.20">
    <property type="entry name" value="MFS general substrate transporter like domains"/>
    <property type="match status" value="2"/>
</dbReference>
<sequence length="454" mass="49603">MADWKPGKDGVSSVGQTHLPVPAFDPPQKPKRNKYALASSFLASMTFILVGYDIGVMSGAIIYIQKDLHISDVQKEVLVGILNFYAFLSSTAAGRTSDWLGRRYNIVFAGALFFASALLMGFATNYAFLMVGRFVAGVAVGYALTVAPVYTAEVAPASSRGFLTSFAEVYVSNYAFSKLPTNLGWRFMLGIAAIPSIFFAVGILAMPESSRWLVMQDRLDEAKQVLNRISDSLEESKFRLSEIKKAAGIPENCEDDIVTVPKQHRKGVWRDLLFRPTPVVRHMLICAMGLDFFQQASGIDVVVLYSLEIFGKADKIGRRPLLLASMAGMILSSLNLGIWLTLIEHSDGKLDWALALCIVTILAHVAFFSIGIGPIPVVYGLEIFPLRLQAQGCSMGVIADQVTSGLVSMTFISLYKTITIQGGVLSWRSTVRALKEKQGESNGEVQRGNTNDQS</sequence>
<feature type="transmembrane region" description="Helical" evidence="11">
    <location>
        <begin position="35"/>
        <end position="64"/>
    </location>
</feature>
<keyword evidence="4" id="KW-0762">Sugar transport</keyword>
<comment type="subcellular location">
    <subcellularLocation>
        <location evidence="1">Membrane</location>
        <topology evidence="1">Multi-pass membrane protein</topology>
    </subcellularLocation>
</comment>
<gene>
    <name evidence="13" type="ORF">BUALT_Bualt19G0116300</name>
</gene>
<dbReference type="PROSITE" id="PS00217">
    <property type="entry name" value="SUGAR_TRANSPORT_2"/>
    <property type="match status" value="1"/>
</dbReference>
<keyword evidence="8 11" id="KW-0472">Membrane</keyword>
<reference evidence="13" key="1">
    <citation type="submission" date="2019-10" db="EMBL/GenBank/DDBJ databases">
        <authorList>
            <person name="Zhang R."/>
            <person name="Pan Y."/>
            <person name="Wang J."/>
            <person name="Ma R."/>
            <person name="Yu S."/>
        </authorList>
    </citation>
    <scope>NUCLEOTIDE SEQUENCE</scope>
    <source>
        <strain evidence="13">LA-IB0</strain>
        <tissue evidence="13">Leaf</tissue>
    </source>
</reference>
<evidence type="ECO:0000259" key="12">
    <source>
        <dbReference type="PROSITE" id="PS50850"/>
    </source>
</evidence>
<feature type="transmembrane region" description="Helical" evidence="11">
    <location>
        <begin position="134"/>
        <end position="152"/>
    </location>
</feature>
<comment type="caution">
    <text evidence="13">The sequence shown here is derived from an EMBL/GenBank/DDBJ whole genome shotgun (WGS) entry which is preliminary data.</text>
</comment>
<name>A0AAV6W298_9LAMI</name>
<dbReference type="InterPro" id="IPR045262">
    <property type="entry name" value="STP/PLT_plant"/>
</dbReference>
<dbReference type="PANTHER" id="PTHR23500">
    <property type="entry name" value="SOLUTE CARRIER FAMILY 2, FACILITATED GLUCOSE TRANSPORTER"/>
    <property type="match status" value="1"/>
</dbReference>
<dbReference type="InterPro" id="IPR003663">
    <property type="entry name" value="Sugar/inositol_transpt"/>
</dbReference>
<dbReference type="GO" id="GO:0015144">
    <property type="term" value="F:carbohydrate transmembrane transporter activity"/>
    <property type="evidence" value="ECO:0007669"/>
    <property type="project" value="InterPro"/>
</dbReference>
<evidence type="ECO:0000256" key="4">
    <source>
        <dbReference type="ARBA" id="ARBA00022597"/>
    </source>
</evidence>
<comment type="similarity">
    <text evidence="2">Belongs to the major facilitator superfamily. Sugar transporter (TC 2.A.1.1) family.</text>
</comment>
<evidence type="ECO:0000313" key="13">
    <source>
        <dbReference type="EMBL" id="KAG8364318.1"/>
    </source>
</evidence>
<dbReference type="GO" id="GO:0015293">
    <property type="term" value="F:symporter activity"/>
    <property type="evidence" value="ECO:0007669"/>
    <property type="project" value="UniProtKB-KW"/>
</dbReference>
<keyword evidence="6" id="KW-0769">Symport</keyword>
<keyword evidence="7 11" id="KW-1133">Transmembrane helix</keyword>
<dbReference type="Proteomes" id="UP000826271">
    <property type="component" value="Unassembled WGS sequence"/>
</dbReference>
<dbReference type="GO" id="GO:0016020">
    <property type="term" value="C:membrane"/>
    <property type="evidence" value="ECO:0007669"/>
    <property type="project" value="UniProtKB-SubCell"/>
</dbReference>
<dbReference type="PROSITE" id="PS00216">
    <property type="entry name" value="SUGAR_TRANSPORT_1"/>
    <property type="match status" value="2"/>
</dbReference>
<keyword evidence="3" id="KW-0813">Transport</keyword>
<feature type="transmembrane region" description="Helical" evidence="11">
    <location>
        <begin position="76"/>
        <end position="94"/>
    </location>
</feature>
<dbReference type="Pfam" id="PF00083">
    <property type="entry name" value="Sugar_tr"/>
    <property type="match status" value="2"/>
</dbReference>
<dbReference type="InterPro" id="IPR036259">
    <property type="entry name" value="MFS_trans_sf"/>
</dbReference>
<dbReference type="AlphaFoldDB" id="A0AAV6W298"/>
<dbReference type="InterPro" id="IPR020846">
    <property type="entry name" value="MFS_dom"/>
</dbReference>
<evidence type="ECO:0000256" key="3">
    <source>
        <dbReference type="ARBA" id="ARBA00022448"/>
    </source>
</evidence>
<evidence type="ECO:0000256" key="10">
    <source>
        <dbReference type="SAM" id="MobiDB-lite"/>
    </source>
</evidence>